<dbReference type="WBParaSite" id="ACRNAN_scaffold16782.g6365.t1">
    <property type="protein sequence ID" value="ACRNAN_scaffold16782.g6365.t1"/>
    <property type="gene ID" value="ACRNAN_scaffold16782.g6365"/>
</dbReference>
<dbReference type="AlphaFoldDB" id="A0A914D177"/>
<sequence length="82" mass="9530">MSTRRTDEVIFVSIYLISVILTIVPYIIILMIIKRRQKEFAGSAYKIMFNLGIVDCIQLLAHSFAFIFTMADSTFSYWINKV</sequence>
<protein>
    <submittedName>
        <fullName evidence="3">G-protein coupled receptors family 1 profile domain-containing protein</fullName>
    </submittedName>
</protein>
<feature type="transmembrane region" description="Helical" evidence="1">
    <location>
        <begin position="45"/>
        <end position="68"/>
    </location>
</feature>
<evidence type="ECO:0000313" key="2">
    <source>
        <dbReference type="Proteomes" id="UP000887540"/>
    </source>
</evidence>
<keyword evidence="1" id="KW-0472">Membrane</keyword>
<dbReference type="Proteomes" id="UP000887540">
    <property type="component" value="Unplaced"/>
</dbReference>
<keyword evidence="1" id="KW-1133">Transmembrane helix</keyword>
<organism evidence="2 3">
    <name type="scientific">Acrobeloides nanus</name>
    <dbReference type="NCBI Taxonomy" id="290746"/>
    <lineage>
        <taxon>Eukaryota</taxon>
        <taxon>Metazoa</taxon>
        <taxon>Ecdysozoa</taxon>
        <taxon>Nematoda</taxon>
        <taxon>Chromadorea</taxon>
        <taxon>Rhabditida</taxon>
        <taxon>Tylenchina</taxon>
        <taxon>Cephalobomorpha</taxon>
        <taxon>Cephaloboidea</taxon>
        <taxon>Cephalobidae</taxon>
        <taxon>Acrobeloides</taxon>
    </lineage>
</organism>
<keyword evidence="2" id="KW-1185">Reference proteome</keyword>
<proteinExistence type="predicted"/>
<evidence type="ECO:0000256" key="1">
    <source>
        <dbReference type="SAM" id="Phobius"/>
    </source>
</evidence>
<reference evidence="3" key="1">
    <citation type="submission" date="2022-11" db="UniProtKB">
        <authorList>
            <consortium name="WormBaseParasite"/>
        </authorList>
    </citation>
    <scope>IDENTIFICATION</scope>
</reference>
<name>A0A914D177_9BILA</name>
<evidence type="ECO:0000313" key="3">
    <source>
        <dbReference type="WBParaSite" id="ACRNAN_scaffold16782.g6365.t1"/>
    </source>
</evidence>
<accession>A0A914D177</accession>
<dbReference type="SUPFAM" id="SSF81321">
    <property type="entry name" value="Family A G protein-coupled receptor-like"/>
    <property type="match status" value="1"/>
</dbReference>
<keyword evidence="1" id="KW-0812">Transmembrane</keyword>
<feature type="transmembrane region" description="Helical" evidence="1">
    <location>
        <begin position="12"/>
        <end position="33"/>
    </location>
</feature>
<dbReference type="Pfam" id="PF10321">
    <property type="entry name" value="7TM_GPCR_Srt"/>
    <property type="match status" value="1"/>
</dbReference>
<dbReference type="InterPro" id="IPR019425">
    <property type="entry name" value="7TM_GPCR_serpentine_rcpt_Srt"/>
</dbReference>